<reference evidence="2" key="1">
    <citation type="submission" date="2022-06" db="EMBL/GenBank/DDBJ databases">
        <title>Ornithinimicrobium JY.X270.</title>
        <authorList>
            <person name="Huang Y."/>
        </authorList>
    </citation>
    <scope>NUCLEOTIDE SEQUENCE</scope>
    <source>
        <strain evidence="2">JY.X270</strain>
    </source>
</reference>
<proteinExistence type="predicted"/>
<keyword evidence="1" id="KW-0472">Membrane</keyword>
<feature type="transmembrane region" description="Helical" evidence="1">
    <location>
        <begin position="123"/>
        <end position="141"/>
    </location>
</feature>
<organism evidence="2 3">
    <name type="scientific">Ornithinimicrobium cryptoxanthini</name>
    <dbReference type="NCBI Taxonomy" id="2934161"/>
    <lineage>
        <taxon>Bacteria</taxon>
        <taxon>Bacillati</taxon>
        <taxon>Actinomycetota</taxon>
        <taxon>Actinomycetes</taxon>
        <taxon>Micrococcales</taxon>
        <taxon>Ornithinimicrobiaceae</taxon>
        <taxon>Ornithinimicrobium</taxon>
    </lineage>
</organism>
<dbReference type="Pfam" id="PF22564">
    <property type="entry name" value="HAAS"/>
    <property type="match status" value="1"/>
</dbReference>
<keyword evidence="1" id="KW-0812">Transmembrane</keyword>
<sequence>MNSTQHRLVSTYLDDLTRALADLAPPDRAEVLAGVREHIEAGLAARGGASDADVSAVLSEVGTPEEVAREAYSTGQYAERPAPLPAGPQTQPRLSDRSWVPGLVAILQVLGVLLVVTTVVVSAAVITGVQILLWIVVALLVGTSRLWTAQGTLLHILLLPIVIVLMWVGVLVGQHMVAAIMVPSAIVIGSVWLIIRLTVAAQRRAATGQPLSR</sequence>
<evidence type="ECO:0000313" key="2">
    <source>
        <dbReference type="EMBL" id="USQ76465.1"/>
    </source>
</evidence>
<accession>A0ABY4YI39</accession>
<dbReference type="RefSeq" id="WP_252621165.1">
    <property type="nucleotide sequence ID" value="NZ_CP099490.1"/>
</dbReference>
<keyword evidence="3" id="KW-1185">Reference proteome</keyword>
<evidence type="ECO:0000256" key="1">
    <source>
        <dbReference type="SAM" id="Phobius"/>
    </source>
</evidence>
<keyword evidence="1" id="KW-1133">Transmembrane helix</keyword>
<feature type="transmembrane region" description="Helical" evidence="1">
    <location>
        <begin position="99"/>
        <end position="117"/>
    </location>
</feature>
<feature type="transmembrane region" description="Helical" evidence="1">
    <location>
        <begin position="176"/>
        <end position="195"/>
    </location>
</feature>
<evidence type="ECO:0008006" key="4">
    <source>
        <dbReference type="Google" id="ProtNLM"/>
    </source>
</evidence>
<dbReference type="Proteomes" id="UP001056535">
    <property type="component" value="Chromosome"/>
</dbReference>
<dbReference type="EMBL" id="CP099490">
    <property type="protein sequence ID" value="USQ76465.1"/>
    <property type="molecule type" value="Genomic_DNA"/>
</dbReference>
<protein>
    <recommendedName>
        <fullName evidence="4">DUF1700 domain-containing protein</fullName>
    </recommendedName>
</protein>
<name>A0ABY4YI39_9MICO</name>
<gene>
    <name evidence="2" type="ORF">NF557_00585</name>
</gene>
<evidence type="ECO:0000313" key="3">
    <source>
        <dbReference type="Proteomes" id="UP001056535"/>
    </source>
</evidence>
<feature type="transmembrane region" description="Helical" evidence="1">
    <location>
        <begin position="153"/>
        <end position="170"/>
    </location>
</feature>